<gene>
    <name evidence="3" type="ORF">ACAT0790_LOCUS37216</name>
</gene>
<evidence type="ECO:0000313" key="3">
    <source>
        <dbReference type="EMBL" id="CAD9160451.1"/>
    </source>
</evidence>
<keyword evidence="2" id="KW-0732">Signal</keyword>
<dbReference type="AlphaFoldDB" id="A0A7S1R9X8"/>
<proteinExistence type="predicted"/>
<sequence length="460" mass="50953">MRANGPPAAHLALVASSLIISVGALRLPVADPELQNLTKRGAAHLRGAQAAEAEQNSTDEENSTGAADWPVPDNRTDVQSFKAVVDCATSVQNSSCVQYATGLHNSTGRPSNVRVQNFTATSALTDEEGSNPLVFMHMPFSFGHTLERIAMMPPTSDMNEYANVMVHATAIQARTYKLVHDVQHLREDLLEFTGRPDAIFWGHAHPQLMDYTGVTGFSCPLAFTPQVYWAEEYLQSYFGKQPLVFGLLRNPYERLVSIFRSGAAGYANSSSESYSRYLDTCDVNGWVRDSLQKFTDGAGVKGKSFDSCLFFPQSAYFAGPHGIKLAVDARKFPQSMNQVLHEHGLPDLQIKEQDIVQGLAVCDHVWAGSLTANVKDLIQKVYRSDFLLLCKHFGYCDFNEPSCISGVPGNCPGKVLAKELRKAGHSKEESRNIKYRRRLMLEHDIRVPGAELDHAIRRFR</sequence>
<name>A0A7S1R9X8_ALECA</name>
<protein>
    <recommendedName>
        <fullName evidence="4">Sulfotransferase domain-containing protein</fullName>
    </recommendedName>
</protein>
<accession>A0A7S1R9X8</accession>
<evidence type="ECO:0000256" key="1">
    <source>
        <dbReference type="SAM" id="MobiDB-lite"/>
    </source>
</evidence>
<feature type="chain" id="PRO_5030940436" description="Sulfotransferase domain-containing protein" evidence="2">
    <location>
        <begin position="25"/>
        <end position="460"/>
    </location>
</feature>
<evidence type="ECO:0008006" key="4">
    <source>
        <dbReference type="Google" id="ProtNLM"/>
    </source>
</evidence>
<feature type="signal peptide" evidence="2">
    <location>
        <begin position="1"/>
        <end position="24"/>
    </location>
</feature>
<feature type="region of interest" description="Disordered" evidence="1">
    <location>
        <begin position="45"/>
        <end position="73"/>
    </location>
</feature>
<reference evidence="3" key="1">
    <citation type="submission" date="2021-01" db="EMBL/GenBank/DDBJ databases">
        <authorList>
            <person name="Corre E."/>
            <person name="Pelletier E."/>
            <person name="Niang G."/>
            <person name="Scheremetjew M."/>
            <person name="Finn R."/>
            <person name="Kale V."/>
            <person name="Holt S."/>
            <person name="Cochrane G."/>
            <person name="Meng A."/>
            <person name="Brown T."/>
            <person name="Cohen L."/>
        </authorList>
    </citation>
    <scope>NUCLEOTIDE SEQUENCE</scope>
    <source>
        <strain evidence="3">OF101</strain>
    </source>
</reference>
<dbReference type="EMBL" id="HBGE01062173">
    <property type="protein sequence ID" value="CAD9160451.1"/>
    <property type="molecule type" value="Transcribed_RNA"/>
</dbReference>
<organism evidence="3">
    <name type="scientific">Alexandrium catenella</name>
    <name type="common">Red tide dinoflagellate</name>
    <name type="synonym">Gonyaulax catenella</name>
    <dbReference type="NCBI Taxonomy" id="2925"/>
    <lineage>
        <taxon>Eukaryota</taxon>
        <taxon>Sar</taxon>
        <taxon>Alveolata</taxon>
        <taxon>Dinophyceae</taxon>
        <taxon>Gonyaulacales</taxon>
        <taxon>Pyrocystaceae</taxon>
        <taxon>Alexandrium</taxon>
    </lineage>
</organism>
<evidence type="ECO:0000256" key="2">
    <source>
        <dbReference type="SAM" id="SignalP"/>
    </source>
</evidence>